<evidence type="ECO:0000313" key="1">
    <source>
        <dbReference type="EMBL" id="KIK25918.1"/>
    </source>
</evidence>
<sequence>MTDGVICIARGFGYMGYVVYDDSSTLIRFYNDVLLRKFSLRHYVARSFDTMKYLCWSFNL</sequence>
<protein>
    <submittedName>
        <fullName evidence="1">Uncharacterized protein</fullName>
    </submittedName>
</protein>
<proteinExistence type="predicted"/>
<organism evidence="1 2">
    <name type="scientific">Pisolithus microcarpus 441</name>
    <dbReference type="NCBI Taxonomy" id="765257"/>
    <lineage>
        <taxon>Eukaryota</taxon>
        <taxon>Fungi</taxon>
        <taxon>Dikarya</taxon>
        <taxon>Basidiomycota</taxon>
        <taxon>Agaricomycotina</taxon>
        <taxon>Agaricomycetes</taxon>
        <taxon>Agaricomycetidae</taxon>
        <taxon>Boletales</taxon>
        <taxon>Sclerodermatineae</taxon>
        <taxon>Pisolithaceae</taxon>
        <taxon>Pisolithus</taxon>
    </lineage>
</organism>
<name>A0A0D0A1F7_9AGAM</name>
<reference evidence="2" key="2">
    <citation type="submission" date="2015-01" db="EMBL/GenBank/DDBJ databases">
        <title>Evolutionary Origins and Diversification of the Mycorrhizal Mutualists.</title>
        <authorList>
            <consortium name="DOE Joint Genome Institute"/>
            <consortium name="Mycorrhizal Genomics Consortium"/>
            <person name="Kohler A."/>
            <person name="Kuo A."/>
            <person name="Nagy L.G."/>
            <person name="Floudas D."/>
            <person name="Copeland A."/>
            <person name="Barry K.W."/>
            <person name="Cichocki N."/>
            <person name="Veneault-Fourrey C."/>
            <person name="LaButti K."/>
            <person name="Lindquist E.A."/>
            <person name="Lipzen A."/>
            <person name="Lundell T."/>
            <person name="Morin E."/>
            <person name="Murat C."/>
            <person name="Riley R."/>
            <person name="Ohm R."/>
            <person name="Sun H."/>
            <person name="Tunlid A."/>
            <person name="Henrissat B."/>
            <person name="Grigoriev I.V."/>
            <person name="Hibbett D.S."/>
            <person name="Martin F."/>
        </authorList>
    </citation>
    <scope>NUCLEOTIDE SEQUENCE [LARGE SCALE GENOMIC DNA]</scope>
    <source>
        <strain evidence="2">441</strain>
    </source>
</reference>
<dbReference type="EMBL" id="KN833705">
    <property type="protein sequence ID" value="KIK25918.1"/>
    <property type="molecule type" value="Genomic_DNA"/>
</dbReference>
<accession>A0A0D0A1F7</accession>
<dbReference type="HOGENOM" id="CLU_2942669_0_0_1"/>
<evidence type="ECO:0000313" key="2">
    <source>
        <dbReference type="Proteomes" id="UP000054018"/>
    </source>
</evidence>
<keyword evidence="2" id="KW-1185">Reference proteome</keyword>
<reference evidence="1 2" key="1">
    <citation type="submission" date="2014-04" db="EMBL/GenBank/DDBJ databases">
        <authorList>
            <consortium name="DOE Joint Genome Institute"/>
            <person name="Kuo A."/>
            <person name="Kohler A."/>
            <person name="Costa M.D."/>
            <person name="Nagy L.G."/>
            <person name="Floudas D."/>
            <person name="Copeland A."/>
            <person name="Barry K.W."/>
            <person name="Cichocki N."/>
            <person name="Veneault-Fourrey C."/>
            <person name="LaButti K."/>
            <person name="Lindquist E.A."/>
            <person name="Lipzen A."/>
            <person name="Lundell T."/>
            <person name="Morin E."/>
            <person name="Murat C."/>
            <person name="Sun H."/>
            <person name="Tunlid A."/>
            <person name="Henrissat B."/>
            <person name="Grigoriev I.V."/>
            <person name="Hibbett D.S."/>
            <person name="Martin F."/>
            <person name="Nordberg H.P."/>
            <person name="Cantor M.N."/>
            <person name="Hua S.X."/>
        </authorList>
    </citation>
    <scope>NUCLEOTIDE SEQUENCE [LARGE SCALE GENOMIC DNA]</scope>
    <source>
        <strain evidence="1 2">441</strain>
    </source>
</reference>
<gene>
    <name evidence="1" type="ORF">PISMIDRAFT_676885</name>
</gene>
<dbReference type="Proteomes" id="UP000054018">
    <property type="component" value="Unassembled WGS sequence"/>
</dbReference>
<dbReference type="AlphaFoldDB" id="A0A0D0A1F7"/>